<reference evidence="6" key="1">
    <citation type="journal article" date="2014" name="Environ. Microbiol.">
        <title>Comparative genomics of the marine bacterial genus Glaciecola reveals the high degree of genomic diversity and genomic characteristic for cold adaptation.</title>
        <authorList>
            <person name="Qin Q.L."/>
            <person name="Xie B.B."/>
            <person name="Yu Y."/>
            <person name="Shu Y.L."/>
            <person name="Rong J.C."/>
            <person name="Zhang Y.J."/>
            <person name="Zhao D.L."/>
            <person name="Chen X.L."/>
            <person name="Zhang X.Y."/>
            <person name="Chen B."/>
            <person name="Zhou B.C."/>
            <person name="Zhang Y.Z."/>
        </authorList>
    </citation>
    <scope>NUCLEOTIDE SEQUENCE [LARGE SCALE GENOMIC DNA]</scope>
    <source>
        <strain evidence="6">LMG 21857</strain>
    </source>
</reference>
<dbReference type="PROSITE" id="PS00211">
    <property type="entry name" value="ABC_TRANSPORTER_1"/>
    <property type="match status" value="1"/>
</dbReference>
<evidence type="ECO:0000313" key="5">
    <source>
        <dbReference type="EMBL" id="GAC34067.1"/>
    </source>
</evidence>
<keyword evidence="6" id="KW-1185">Reference proteome</keyword>
<dbReference type="AlphaFoldDB" id="K6ZUW0"/>
<dbReference type="SMART" id="SM00382">
    <property type="entry name" value="AAA"/>
    <property type="match status" value="1"/>
</dbReference>
<keyword evidence="3" id="KW-0067">ATP-binding</keyword>
<sequence>MLDSSTAVSGHLTWQQGKVIASLQGVGKSFNGKAALNCINLDIHCSQVLAILGANGAGKTTLINILLGRLKADAGEVSVFGCPPGSLAARRQSGALLQVASLPETLKIKEHIQLFQSYYPNPLAYQKVIEYAGLQSMEHRYSKKLSGGEKQRLLFALSICGNPKLLFLDEPSVGMDVDARKGLWQAILDLKAAGTAIVLTSHYLEEADSLADEIVLLKQGDIIQRGSTSEIKARASHSTIRFSVSDPWGEPNSKTMIAYKKIPAVEHVRVSGKFTELASRNVNQTLTALLRQQPDIQDLTVSSAGLEDAYTQLNDNNMDQGKYA</sequence>
<keyword evidence="2" id="KW-0547">Nucleotide-binding</keyword>
<dbReference type="Pfam" id="PF00005">
    <property type="entry name" value="ABC_tran"/>
    <property type="match status" value="1"/>
</dbReference>
<dbReference type="EMBL" id="BAER01000091">
    <property type="protein sequence ID" value="GAC34067.1"/>
    <property type="molecule type" value="Genomic_DNA"/>
</dbReference>
<evidence type="ECO:0000313" key="6">
    <source>
        <dbReference type="Proteomes" id="UP000006322"/>
    </source>
</evidence>
<dbReference type="GO" id="GO:0005524">
    <property type="term" value="F:ATP binding"/>
    <property type="evidence" value="ECO:0007669"/>
    <property type="project" value="UniProtKB-KW"/>
</dbReference>
<dbReference type="RefSeq" id="WP_007105833.1">
    <property type="nucleotide sequence ID" value="NZ_BAER01000091.1"/>
</dbReference>
<evidence type="ECO:0000256" key="2">
    <source>
        <dbReference type="ARBA" id="ARBA00022741"/>
    </source>
</evidence>
<dbReference type="PANTHER" id="PTHR42711:SF17">
    <property type="entry name" value="ABC TRANSPORTER ATP-BINDING PROTEIN"/>
    <property type="match status" value="1"/>
</dbReference>
<dbReference type="GO" id="GO:0016887">
    <property type="term" value="F:ATP hydrolysis activity"/>
    <property type="evidence" value="ECO:0007669"/>
    <property type="project" value="InterPro"/>
</dbReference>
<gene>
    <name evidence="5" type="ORF">GPLA_3176</name>
</gene>
<dbReference type="InterPro" id="IPR050763">
    <property type="entry name" value="ABC_transporter_ATP-binding"/>
</dbReference>
<dbReference type="InterPro" id="IPR017871">
    <property type="entry name" value="ABC_transporter-like_CS"/>
</dbReference>
<dbReference type="Gene3D" id="3.40.50.300">
    <property type="entry name" value="P-loop containing nucleotide triphosphate hydrolases"/>
    <property type="match status" value="1"/>
</dbReference>
<name>K6ZUW0_9ALTE</name>
<dbReference type="PROSITE" id="PS50893">
    <property type="entry name" value="ABC_TRANSPORTER_2"/>
    <property type="match status" value="1"/>
</dbReference>
<evidence type="ECO:0000256" key="3">
    <source>
        <dbReference type="ARBA" id="ARBA00022840"/>
    </source>
</evidence>
<protein>
    <submittedName>
        <fullName evidence="5">ABC transporter related</fullName>
    </submittedName>
</protein>
<dbReference type="InterPro" id="IPR003439">
    <property type="entry name" value="ABC_transporter-like_ATP-bd"/>
</dbReference>
<proteinExistence type="predicted"/>
<dbReference type="SUPFAM" id="SSF52540">
    <property type="entry name" value="P-loop containing nucleoside triphosphate hydrolases"/>
    <property type="match status" value="1"/>
</dbReference>
<keyword evidence="1" id="KW-0813">Transport</keyword>
<dbReference type="Proteomes" id="UP000006322">
    <property type="component" value="Unassembled WGS sequence"/>
</dbReference>
<feature type="domain" description="ABC transporter" evidence="4">
    <location>
        <begin position="21"/>
        <end position="244"/>
    </location>
</feature>
<accession>K6ZUW0</accession>
<evidence type="ECO:0000259" key="4">
    <source>
        <dbReference type="PROSITE" id="PS50893"/>
    </source>
</evidence>
<dbReference type="InterPro" id="IPR003593">
    <property type="entry name" value="AAA+_ATPase"/>
</dbReference>
<organism evidence="5 6">
    <name type="scientific">Paraglaciecola polaris LMG 21857</name>
    <dbReference type="NCBI Taxonomy" id="1129793"/>
    <lineage>
        <taxon>Bacteria</taxon>
        <taxon>Pseudomonadati</taxon>
        <taxon>Pseudomonadota</taxon>
        <taxon>Gammaproteobacteria</taxon>
        <taxon>Alteromonadales</taxon>
        <taxon>Alteromonadaceae</taxon>
        <taxon>Paraglaciecola</taxon>
    </lineage>
</organism>
<dbReference type="CDD" id="cd03230">
    <property type="entry name" value="ABC_DR_subfamily_A"/>
    <property type="match status" value="1"/>
</dbReference>
<dbReference type="STRING" id="1129793.GPLA_3176"/>
<evidence type="ECO:0000256" key="1">
    <source>
        <dbReference type="ARBA" id="ARBA00022448"/>
    </source>
</evidence>
<comment type="caution">
    <text evidence="5">The sequence shown here is derived from an EMBL/GenBank/DDBJ whole genome shotgun (WGS) entry which is preliminary data.</text>
</comment>
<dbReference type="InterPro" id="IPR027417">
    <property type="entry name" value="P-loop_NTPase"/>
</dbReference>
<dbReference type="PANTHER" id="PTHR42711">
    <property type="entry name" value="ABC TRANSPORTER ATP-BINDING PROTEIN"/>
    <property type="match status" value="1"/>
</dbReference>